<evidence type="ECO:0000313" key="14">
    <source>
        <dbReference type="EMBL" id="JAS61195.1"/>
    </source>
</evidence>
<dbReference type="FunFam" id="3.30.160.60:FF:001156">
    <property type="entry name" value="Zinc finger protein 407"/>
    <property type="match status" value="1"/>
</dbReference>
<dbReference type="InterPro" id="IPR013087">
    <property type="entry name" value="Znf_C2H2_type"/>
</dbReference>
<gene>
    <name evidence="14" type="ORF">g.9793</name>
</gene>
<keyword evidence="5 11" id="KW-0863">Zinc-finger</keyword>
<keyword evidence="3" id="KW-0479">Metal-binding</keyword>
<feature type="domain" description="C2H2-type" evidence="13">
    <location>
        <begin position="194"/>
        <end position="221"/>
    </location>
</feature>
<keyword evidence="4" id="KW-0677">Repeat</keyword>
<keyword evidence="9" id="KW-0804">Transcription</keyword>
<evidence type="ECO:0000256" key="1">
    <source>
        <dbReference type="ARBA" id="ARBA00004123"/>
    </source>
</evidence>
<evidence type="ECO:0000256" key="9">
    <source>
        <dbReference type="ARBA" id="ARBA00023163"/>
    </source>
</evidence>
<evidence type="ECO:0000256" key="11">
    <source>
        <dbReference type="PROSITE-ProRule" id="PRU00042"/>
    </source>
</evidence>
<dbReference type="PANTHER" id="PTHR24392">
    <property type="entry name" value="ZINC FINGER PROTEIN"/>
    <property type="match status" value="1"/>
</dbReference>
<feature type="domain" description="C2H2-type" evidence="13">
    <location>
        <begin position="222"/>
        <end position="249"/>
    </location>
</feature>
<evidence type="ECO:0000256" key="4">
    <source>
        <dbReference type="ARBA" id="ARBA00022737"/>
    </source>
</evidence>
<dbReference type="SUPFAM" id="SSF57667">
    <property type="entry name" value="beta-beta-alpha zinc fingers"/>
    <property type="match status" value="2"/>
</dbReference>
<dbReference type="Pfam" id="PF13909">
    <property type="entry name" value="zf-H2C2_5"/>
    <property type="match status" value="1"/>
</dbReference>
<evidence type="ECO:0000256" key="12">
    <source>
        <dbReference type="SAM" id="MobiDB-lite"/>
    </source>
</evidence>
<dbReference type="GO" id="GO:0005634">
    <property type="term" value="C:nucleus"/>
    <property type="evidence" value="ECO:0007669"/>
    <property type="project" value="UniProtKB-SubCell"/>
</dbReference>
<organism evidence="14">
    <name type="scientific">Cuerna arida</name>
    <dbReference type="NCBI Taxonomy" id="1464854"/>
    <lineage>
        <taxon>Eukaryota</taxon>
        <taxon>Metazoa</taxon>
        <taxon>Ecdysozoa</taxon>
        <taxon>Arthropoda</taxon>
        <taxon>Hexapoda</taxon>
        <taxon>Insecta</taxon>
        <taxon>Pterygota</taxon>
        <taxon>Neoptera</taxon>
        <taxon>Paraneoptera</taxon>
        <taxon>Hemiptera</taxon>
        <taxon>Auchenorrhyncha</taxon>
        <taxon>Membracoidea</taxon>
        <taxon>Cicadellidae</taxon>
        <taxon>Cicadellinae</taxon>
        <taxon>Proconiini</taxon>
        <taxon>Cuerna</taxon>
    </lineage>
</organism>
<proteinExistence type="inferred from homology"/>
<dbReference type="Pfam" id="PF00096">
    <property type="entry name" value="zf-C2H2"/>
    <property type="match status" value="1"/>
</dbReference>
<comment type="subcellular location">
    <subcellularLocation>
        <location evidence="1">Nucleus</location>
    </subcellularLocation>
</comment>
<feature type="compositionally biased region" description="Basic and acidic residues" evidence="12">
    <location>
        <begin position="31"/>
        <end position="43"/>
    </location>
</feature>
<evidence type="ECO:0000256" key="3">
    <source>
        <dbReference type="ARBA" id="ARBA00022723"/>
    </source>
</evidence>
<keyword evidence="8" id="KW-0238">DNA-binding</keyword>
<evidence type="ECO:0000256" key="7">
    <source>
        <dbReference type="ARBA" id="ARBA00023015"/>
    </source>
</evidence>
<dbReference type="SMART" id="SM00355">
    <property type="entry name" value="ZnF_C2H2"/>
    <property type="match status" value="4"/>
</dbReference>
<dbReference type="PANTHER" id="PTHR24392:SF31">
    <property type="entry name" value="C2H2-TYPE DOMAIN-CONTAINING PROTEIN"/>
    <property type="match status" value="1"/>
</dbReference>
<feature type="non-terminal residue" evidence="14">
    <location>
        <position position="279"/>
    </location>
</feature>
<sequence length="279" mass="32213">MESDSNIKKEEDGEIQWPVPVRVKEETDDSNSVKREIEEEEHDVKNTIVKQEHNSYDSNQRGMFKGEEADKNSNIQTIREEENCVNTSENIKAFEVRRKENIENNVTSVKIELENEVSQISLETMIGSIIVDDAEEIASHGNDTSQIAVKRNPMENFPFRCSNCVYGTTVEKNLICHMKYFCKFKGNPIEKLPFKCNDCSYATSLKKNLVSHMKKHIGPPRFQCVICDYSAKQKKSLRMHLLTHAGQRPLKCDTCDYSTVNRQLLQQHVLLHQGKRPYQ</sequence>
<keyword evidence="10" id="KW-0539">Nucleus</keyword>
<dbReference type="InterPro" id="IPR036236">
    <property type="entry name" value="Znf_C2H2_sf"/>
</dbReference>
<dbReference type="GO" id="GO:0003677">
    <property type="term" value="F:DNA binding"/>
    <property type="evidence" value="ECO:0007669"/>
    <property type="project" value="UniProtKB-KW"/>
</dbReference>
<dbReference type="EMBL" id="GECZ01008574">
    <property type="protein sequence ID" value="JAS61195.1"/>
    <property type="molecule type" value="Transcribed_RNA"/>
</dbReference>
<feature type="region of interest" description="Disordered" evidence="12">
    <location>
        <begin position="1"/>
        <end position="43"/>
    </location>
</feature>
<comment type="similarity">
    <text evidence="2">Belongs to the krueppel C2H2-type zinc-finger protein family.</text>
</comment>
<dbReference type="Gene3D" id="3.30.160.60">
    <property type="entry name" value="Classic Zinc Finger"/>
    <property type="match status" value="3"/>
</dbReference>
<evidence type="ECO:0000259" key="13">
    <source>
        <dbReference type="PROSITE" id="PS50157"/>
    </source>
</evidence>
<accession>A0A1B6GFG4</accession>
<protein>
    <recommendedName>
        <fullName evidence="13">C2H2-type domain-containing protein</fullName>
    </recommendedName>
</protein>
<feature type="domain" description="C2H2-type" evidence="13">
    <location>
        <begin position="250"/>
        <end position="277"/>
    </location>
</feature>
<dbReference type="PROSITE" id="PS50157">
    <property type="entry name" value="ZINC_FINGER_C2H2_2"/>
    <property type="match status" value="3"/>
</dbReference>
<dbReference type="GO" id="GO:0008270">
    <property type="term" value="F:zinc ion binding"/>
    <property type="evidence" value="ECO:0007669"/>
    <property type="project" value="UniProtKB-KW"/>
</dbReference>
<evidence type="ECO:0000256" key="6">
    <source>
        <dbReference type="ARBA" id="ARBA00022833"/>
    </source>
</evidence>
<name>A0A1B6GFG4_9HEMI</name>
<evidence type="ECO:0000256" key="5">
    <source>
        <dbReference type="ARBA" id="ARBA00022771"/>
    </source>
</evidence>
<dbReference type="AlphaFoldDB" id="A0A1B6GFG4"/>
<evidence type="ECO:0000256" key="10">
    <source>
        <dbReference type="ARBA" id="ARBA00023242"/>
    </source>
</evidence>
<reference evidence="14" key="1">
    <citation type="submission" date="2015-11" db="EMBL/GenBank/DDBJ databases">
        <title>De novo transcriptome assembly of four potential Pierce s Disease insect vectors from Arizona vineyards.</title>
        <authorList>
            <person name="Tassone E.E."/>
        </authorList>
    </citation>
    <scope>NUCLEOTIDE SEQUENCE</scope>
</reference>
<keyword evidence="7" id="KW-0805">Transcription regulation</keyword>
<evidence type="ECO:0000256" key="8">
    <source>
        <dbReference type="ARBA" id="ARBA00023125"/>
    </source>
</evidence>
<keyword evidence="6" id="KW-0862">Zinc</keyword>
<evidence type="ECO:0000256" key="2">
    <source>
        <dbReference type="ARBA" id="ARBA00006991"/>
    </source>
</evidence>
<feature type="compositionally biased region" description="Basic and acidic residues" evidence="12">
    <location>
        <begin position="1"/>
        <end position="11"/>
    </location>
</feature>